<proteinExistence type="predicted"/>
<keyword evidence="2" id="KW-1185">Reference proteome</keyword>
<accession>A0ACB9KZI7</accession>
<sequence>MSGDGVEGSDNKPKPKLKLYNYWRSSCSHRVRIALNLKGIEYEYVPVNLLKGENHSPEFLKLNPVGYVPVLVDEDFVLGDSFAILMYLEEKYPQKPLLPADLGKRALNYQAANIVGSSIQPLMNLGVVKFVDEMCGANEHIGLVQYYITKGFTALEKLLKDRAGKYATGDEISLADVFLAAQIYGAVKKFNTDMAPYPTLSRLNEAYNENPAFIDALPSNQPDTPATTS</sequence>
<evidence type="ECO:0000313" key="2">
    <source>
        <dbReference type="Proteomes" id="UP001057402"/>
    </source>
</evidence>
<gene>
    <name evidence="1" type="ORF">MLD38_038561</name>
</gene>
<name>A0ACB9KZI7_9MYRT</name>
<dbReference type="EMBL" id="CM042891">
    <property type="protein sequence ID" value="KAI4302862.1"/>
    <property type="molecule type" value="Genomic_DNA"/>
</dbReference>
<evidence type="ECO:0000313" key="1">
    <source>
        <dbReference type="EMBL" id="KAI4302862.1"/>
    </source>
</evidence>
<organism evidence="1 2">
    <name type="scientific">Melastoma candidum</name>
    <dbReference type="NCBI Taxonomy" id="119954"/>
    <lineage>
        <taxon>Eukaryota</taxon>
        <taxon>Viridiplantae</taxon>
        <taxon>Streptophyta</taxon>
        <taxon>Embryophyta</taxon>
        <taxon>Tracheophyta</taxon>
        <taxon>Spermatophyta</taxon>
        <taxon>Magnoliopsida</taxon>
        <taxon>eudicotyledons</taxon>
        <taxon>Gunneridae</taxon>
        <taxon>Pentapetalae</taxon>
        <taxon>rosids</taxon>
        <taxon>malvids</taxon>
        <taxon>Myrtales</taxon>
        <taxon>Melastomataceae</taxon>
        <taxon>Melastomatoideae</taxon>
        <taxon>Melastomateae</taxon>
        <taxon>Melastoma</taxon>
    </lineage>
</organism>
<comment type="caution">
    <text evidence="1">The sequence shown here is derived from an EMBL/GenBank/DDBJ whole genome shotgun (WGS) entry which is preliminary data.</text>
</comment>
<reference evidence="2" key="1">
    <citation type="journal article" date="2023" name="Front. Plant Sci.">
        <title>Chromosomal-level genome assembly of Melastoma candidum provides insights into trichome evolution.</title>
        <authorList>
            <person name="Zhong Y."/>
            <person name="Wu W."/>
            <person name="Sun C."/>
            <person name="Zou P."/>
            <person name="Liu Y."/>
            <person name="Dai S."/>
            <person name="Zhou R."/>
        </authorList>
    </citation>
    <scope>NUCLEOTIDE SEQUENCE [LARGE SCALE GENOMIC DNA]</scope>
</reference>
<dbReference type="Proteomes" id="UP001057402">
    <property type="component" value="Chromosome 12"/>
</dbReference>
<protein>
    <submittedName>
        <fullName evidence="1">Uncharacterized protein</fullName>
    </submittedName>
</protein>